<dbReference type="Proteomes" id="UP000290876">
    <property type="component" value="Chromosome"/>
</dbReference>
<accession>A0A449BA77</accession>
<dbReference type="AlphaFoldDB" id="A0A449BA77"/>
<reference evidence="1 2" key="1">
    <citation type="submission" date="2019-01" db="EMBL/GenBank/DDBJ databases">
        <authorList>
            <consortium name="Pathogen Informatics"/>
        </authorList>
    </citation>
    <scope>NUCLEOTIDE SEQUENCE [LARGE SCALE GENOMIC DNA]</scope>
    <source>
        <strain evidence="1 2">NCTC10184</strain>
    </source>
</reference>
<sequence length="121" mass="13705">MLSFTEITSFLPLFLATSYTEKINDTAQDILKKITNIPDNTANNTQSGAYYVADLITPVTKENTLNAQITKIYLNQTTGTFSFGFKVYKKVNNTNVEVDNRKHMLQALLFIASFNKKIKKI</sequence>
<name>A0A449BA77_9BACT</name>
<evidence type="ECO:0000313" key="2">
    <source>
        <dbReference type="Proteomes" id="UP000290876"/>
    </source>
</evidence>
<proteinExistence type="predicted"/>
<dbReference type="KEGG" id="mcob:NCTC10184_00322"/>
<dbReference type="EMBL" id="LR215043">
    <property type="protein sequence ID" value="VEU78100.1"/>
    <property type="molecule type" value="Genomic_DNA"/>
</dbReference>
<keyword evidence="2" id="KW-1185">Reference proteome</keyword>
<evidence type="ECO:0000313" key="1">
    <source>
        <dbReference type="EMBL" id="VEU78100.1"/>
    </source>
</evidence>
<protein>
    <submittedName>
        <fullName evidence="1">Uncharacterized protein</fullName>
    </submittedName>
</protein>
<gene>
    <name evidence="1" type="ORF">NCTC10184_00322</name>
</gene>
<organism evidence="1 2">
    <name type="scientific">Mycoplasmopsis columbinasalis</name>
    <dbReference type="NCBI Taxonomy" id="114880"/>
    <lineage>
        <taxon>Bacteria</taxon>
        <taxon>Bacillati</taxon>
        <taxon>Mycoplasmatota</taxon>
        <taxon>Mycoplasmoidales</taxon>
        <taxon>Metamycoplasmataceae</taxon>
        <taxon>Mycoplasmopsis</taxon>
    </lineage>
</organism>